<dbReference type="EMBL" id="PGOL01005369">
    <property type="protein sequence ID" value="PKI35382.1"/>
    <property type="molecule type" value="Genomic_DNA"/>
</dbReference>
<dbReference type="InterPro" id="IPR001584">
    <property type="entry name" value="Integrase_cat-core"/>
</dbReference>
<keyword evidence="3" id="KW-1185">Reference proteome</keyword>
<accession>A0A2I0HUK1</accession>
<dbReference type="PANTHER" id="PTHR47266">
    <property type="entry name" value="ENDONUCLEASE-RELATED"/>
    <property type="match status" value="1"/>
</dbReference>
<evidence type="ECO:0000313" key="2">
    <source>
        <dbReference type="EMBL" id="PKI35382.1"/>
    </source>
</evidence>
<proteinExistence type="predicted"/>
<gene>
    <name evidence="2" type="ORF">CRG98_044230</name>
</gene>
<organism evidence="2 3">
    <name type="scientific">Punica granatum</name>
    <name type="common">Pomegranate</name>
    <dbReference type="NCBI Taxonomy" id="22663"/>
    <lineage>
        <taxon>Eukaryota</taxon>
        <taxon>Viridiplantae</taxon>
        <taxon>Streptophyta</taxon>
        <taxon>Embryophyta</taxon>
        <taxon>Tracheophyta</taxon>
        <taxon>Spermatophyta</taxon>
        <taxon>Magnoliopsida</taxon>
        <taxon>eudicotyledons</taxon>
        <taxon>Gunneridae</taxon>
        <taxon>Pentapetalae</taxon>
        <taxon>rosids</taxon>
        <taxon>malvids</taxon>
        <taxon>Myrtales</taxon>
        <taxon>Lythraceae</taxon>
        <taxon>Punica</taxon>
    </lineage>
</organism>
<comment type="caution">
    <text evidence="2">The sequence shown here is derived from an EMBL/GenBank/DDBJ whole genome shotgun (WGS) entry which is preliminary data.</text>
</comment>
<dbReference type="STRING" id="22663.A0A2I0HUK1"/>
<dbReference type="PROSITE" id="PS50994">
    <property type="entry name" value="INTEGRASE"/>
    <property type="match status" value="1"/>
</dbReference>
<feature type="domain" description="Integrase catalytic" evidence="1">
    <location>
        <begin position="1"/>
        <end position="75"/>
    </location>
</feature>
<dbReference type="GO" id="GO:0003676">
    <property type="term" value="F:nucleic acid binding"/>
    <property type="evidence" value="ECO:0007669"/>
    <property type="project" value="InterPro"/>
</dbReference>
<name>A0A2I0HUK1_PUNGR</name>
<sequence>MKKYGVHHRVATSYHPQSNGQVEVSNQKVNSILKKTVNPLRKDWSLRLDNALWAYKTAYETSIGMSPYRLIFRKLCHLLIEIEHRAFWAVKQCNMDLRRSGEERKFQLQELEEIHLEAYDNAAMYKERTKFFHDKVLLWKDFSIGQKLLLFDSRLKLMPGKLRSRWKGPFVVYNVLSNGVIEIQNLETNQIFKVNGYRLKSFVENFVVSLLEEVRLSHPIYMD</sequence>
<dbReference type="InterPro" id="IPR012337">
    <property type="entry name" value="RNaseH-like_sf"/>
</dbReference>
<dbReference type="Proteomes" id="UP000233551">
    <property type="component" value="Unassembled WGS sequence"/>
</dbReference>
<dbReference type="GO" id="GO:0015074">
    <property type="term" value="P:DNA integration"/>
    <property type="evidence" value="ECO:0007669"/>
    <property type="project" value="InterPro"/>
</dbReference>
<reference evidence="2 3" key="1">
    <citation type="submission" date="2017-11" db="EMBL/GenBank/DDBJ databases">
        <title>De-novo sequencing of pomegranate (Punica granatum L.) genome.</title>
        <authorList>
            <person name="Akparov Z."/>
            <person name="Amiraslanov A."/>
            <person name="Hajiyeva S."/>
            <person name="Abbasov M."/>
            <person name="Kaur K."/>
            <person name="Hamwieh A."/>
            <person name="Solovyev V."/>
            <person name="Salamov A."/>
            <person name="Braich B."/>
            <person name="Kosarev P."/>
            <person name="Mahmoud A."/>
            <person name="Hajiyev E."/>
            <person name="Babayeva S."/>
            <person name="Izzatullayeva V."/>
            <person name="Mammadov A."/>
            <person name="Mammadov A."/>
            <person name="Sharifova S."/>
            <person name="Ojaghi J."/>
            <person name="Eynullazada K."/>
            <person name="Bayramov B."/>
            <person name="Abdulazimova A."/>
            <person name="Shahmuradov I."/>
        </authorList>
    </citation>
    <scope>NUCLEOTIDE SEQUENCE [LARGE SCALE GENOMIC DNA]</scope>
    <source>
        <strain evidence="3">cv. AG2017</strain>
        <tissue evidence="2">Leaf</tissue>
    </source>
</reference>
<dbReference type="InterPro" id="IPR036397">
    <property type="entry name" value="RNaseH_sf"/>
</dbReference>
<dbReference type="AlphaFoldDB" id="A0A2I0HUK1"/>
<dbReference type="InterPro" id="IPR052160">
    <property type="entry name" value="Gypsy_RT_Integrase-like"/>
</dbReference>
<evidence type="ECO:0000259" key="1">
    <source>
        <dbReference type="PROSITE" id="PS50994"/>
    </source>
</evidence>
<protein>
    <recommendedName>
        <fullName evidence="1">Integrase catalytic domain-containing protein</fullName>
    </recommendedName>
</protein>
<dbReference type="Gene3D" id="3.30.420.10">
    <property type="entry name" value="Ribonuclease H-like superfamily/Ribonuclease H"/>
    <property type="match status" value="1"/>
</dbReference>
<dbReference type="SUPFAM" id="SSF53098">
    <property type="entry name" value="Ribonuclease H-like"/>
    <property type="match status" value="1"/>
</dbReference>
<evidence type="ECO:0000313" key="3">
    <source>
        <dbReference type="Proteomes" id="UP000233551"/>
    </source>
</evidence>